<dbReference type="InterPro" id="IPR001867">
    <property type="entry name" value="OmpR/PhoB-type_DNA-bd"/>
</dbReference>
<comment type="function">
    <text evidence="7">This protein is a positive regulator for the phosphate regulon. Transcription of this operon is positively regulated by PhoB and PhoR when phosphate is limited.</text>
</comment>
<evidence type="ECO:0000256" key="8">
    <source>
        <dbReference type="PROSITE-ProRule" id="PRU00169"/>
    </source>
</evidence>
<evidence type="ECO:0000313" key="12">
    <source>
        <dbReference type="EMBL" id="BCD98595.1"/>
    </source>
</evidence>
<dbReference type="FunFam" id="1.10.10.10:FF:000018">
    <property type="entry name" value="DNA-binding response regulator ResD"/>
    <property type="match status" value="1"/>
</dbReference>
<evidence type="ECO:0000256" key="5">
    <source>
        <dbReference type="ARBA" id="ARBA00023125"/>
    </source>
</evidence>
<dbReference type="Pfam" id="PF00486">
    <property type="entry name" value="Trans_reg_C"/>
    <property type="match status" value="1"/>
</dbReference>
<feature type="domain" description="OmpR/PhoB-type" evidence="11">
    <location>
        <begin position="134"/>
        <end position="233"/>
    </location>
</feature>
<dbReference type="GO" id="GO:0000156">
    <property type="term" value="F:phosphorelay response regulator activity"/>
    <property type="evidence" value="ECO:0007669"/>
    <property type="project" value="TreeGrafter"/>
</dbReference>
<keyword evidence="2 8" id="KW-0597">Phosphoprotein</keyword>
<dbReference type="InterPro" id="IPR016032">
    <property type="entry name" value="Sig_transdc_resp-reg_C-effctor"/>
</dbReference>
<reference evidence="12 13" key="1">
    <citation type="journal article" date="2022" name="IScience">
        <title>An ultrasensitive nanofiber-based assay for enzymatic hydrolysis and deep-sea microbial degradation of cellulose.</title>
        <authorList>
            <person name="Tsudome M."/>
            <person name="Tachioka M."/>
            <person name="Miyazaki M."/>
            <person name="Uchimura K."/>
            <person name="Tsuda M."/>
            <person name="Takaki Y."/>
            <person name="Deguchi S."/>
        </authorList>
    </citation>
    <scope>NUCLEOTIDE SEQUENCE [LARGE SCALE GENOMIC DNA]</scope>
    <source>
        <strain evidence="12 13">GE09</strain>
    </source>
</reference>
<dbReference type="Gene3D" id="6.10.250.690">
    <property type="match status" value="1"/>
</dbReference>
<dbReference type="SUPFAM" id="SSF46894">
    <property type="entry name" value="C-terminal effector domain of the bipartite response regulators"/>
    <property type="match status" value="1"/>
</dbReference>
<dbReference type="CDD" id="cd17574">
    <property type="entry name" value="REC_OmpR"/>
    <property type="match status" value="1"/>
</dbReference>
<dbReference type="InterPro" id="IPR039420">
    <property type="entry name" value="WalR-like"/>
</dbReference>
<dbReference type="InterPro" id="IPR036388">
    <property type="entry name" value="WH-like_DNA-bd_sf"/>
</dbReference>
<dbReference type="PANTHER" id="PTHR48111:SF40">
    <property type="entry name" value="PHOSPHATE REGULON TRANSCRIPTIONAL REGULATORY PROTEIN PHOB"/>
    <property type="match status" value="1"/>
</dbReference>
<keyword evidence="3" id="KW-0902">Two-component regulatory system</keyword>
<feature type="domain" description="Response regulatory" evidence="10">
    <location>
        <begin position="6"/>
        <end position="120"/>
    </location>
</feature>
<dbReference type="PANTHER" id="PTHR48111">
    <property type="entry name" value="REGULATOR OF RPOS"/>
    <property type="match status" value="1"/>
</dbReference>
<dbReference type="Gene3D" id="3.40.50.2300">
    <property type="match status" value="1"/>
</dbReference>
<dbReference type="FunFam" id="3.40.50.2300:FF:000001">
    <property type="entry name" value="DNA-binding response regulator PhoB"/>
    <property type="match status" value="1"/>
</dbReference>
<dbReference type="KEGG" id="marq:MARGE09_P2796"/>
<dbReference type="SUPFAM" id="SSF52172">
    <property type="entry name" value="CheY-like"/>
    <property type="match status" value="1"/>
</dbReference>
<keyword evidence="4" id="KW-0805">Transcription regulation</keyword>
<dbReference type="Proteomes" id="UP001320119">
    <property type="component" value="Chromosome"/>
</dbReference>
<evidence type="ECO:0000256" key="4">
    <source>
        <dbReference type="ARBA" id="ARBA00023015"/>
    </source>
</evidence>
<accession>A0AAN2BL35</accession>
<dbReference type="GO" id="GO:0032993">
    <property type="term" value="C:protein-DNA complex"/>
    <property type="evidence" value="ECO:0007669"/>
    <property type="project" value="TreeGrafter"/>
</dbReference>
<keyword evidence="6" id="KW-0804">Transcription</keyword>
<dbReference type="SMART" id="SM00862">
    <property type="entry name" value="Trans_reg_C"/>
    <property type="match status" value="1"/>
</dbReference>
<evidence type="ECO:0000259" key="10">
    <source>
        <dbReference type="PROSITE" id="PS50110"/>
    </source>
</evidence>
<evidence type="ECO:0000256" key="9">
    <source>
        <dbReference type="PROSITE-ProRule" id="PRU01091"/>
    </source>
</evidence>
<keyword evidence="5 9" id="KW-0238">DNA-binding</keyword>
<dbReference type="SMART" id="SM00448">
    <property type="entry name" value="REC"/>
    <property type="match status" value="1"/>
</dbReference>
<keyword evidence="13" id="KW-1185">Reference proteome</keyword>
<evidence type="ECO:0000256" key="2">
    <source>
        <dbReference type="ARBA" id="ARBA00022553"/>
    </source>
</evidence>
<gene>
    <name evidence="12" type="ORF">MARGE09_P2796</name>
</gene>
<dbReference type="GO" id="GO:0006355">
    <property type="term" value="P:regulation of DNA-templated transcription"/>
    <property type="evidence" value="ECO:0007669"/>
    <property type="project" value="InterPro"/>
</dbReference>
<evidence type="ECO:0000256" key="7">
    <source>
        <dbReference type="ARBA" id="ARBA00024735"/>
    </source>
</evidence>
<sequence>MPSQPRLLLVEDDKDINQLICLNLEALDFNVTSCENGREGLALAVEGGFDLMILDVMLPEMDGLTLCKRLRQSKNFTPILMLTAKNSEADRVIGLEVGADDYLSKPFSILELQARVKAMLRRVQFNHYQDPVANTVDTFGELTIDRNKRRVSLRGDEVHLTAKEFDLLLYLACSPGRVYSRGDLLDAVWGYKHSGYEHTVNSHINRLRSKLEEDPANPIYVLTVWGVGYKFNG</sequence>
<organism evidence="12 13">
    <name type="scientific">Marinagarivorans cellulosilyticus</name>
    <dbReference type="NCBI Taxonomy" id="2721545"/>
    <lineage>
        <taxon>Bacteria</taxon>
        <taxon>Pseudomonadati</taxon>
        <taxon>Pseudomonadota</taxon>
        <taxon>Gammaproteobacteria</taxon>
        <taxon>Cellvibrionales</taxon>
        <taxon>Cellvibrionaceae</taxon>
        <taxon>Marinagarivorans</taxon>
    </lineage>
</organism>
<dbReference type="Pfam" id="PF00072">
    <property type="entry name" value="Response_reg"/>
    <property type="match status" value="1"/>
</dbReference>
<feature type="DNA-binding region" description="OmpR/PhoB-type" evidence="9">
    <location>
        <begin position="134"/>
        <end position="233"/>
    </location>
</feature>
<dbReference type="InterPro" id="IPR001789">
    <property type="entry name" value="Sig_transdc_resp-reg_receiver"/>
</dbReference>
<dbReference type="InterPro" id="IPR011006">
    <property type="entry name" value="CheY-like_superfamily"/>
</dbReference>
<evidence type="ECO:0000256" key="3">
    <source>
        <dbReference type="ARBA" id="ARBA00023012"/>
    </source>
</evidence>
<dbReference type="PROSITE" id="PS51755">
    <property type="entry name" value="OMPR_PHOB"/>
    <property type="match status" value="1"/>
</dbReference>
<proteinExistence type="predicted"/>
<evidence type="ECO:0000313" key="13">
    <source>
        <dbReference type="Proteomes" id="UP001320119"/>
    </source>
</evidence>
<evidence type="ECO:0000259" key="11">
    <source>
        <dbReference type="PROSITE" id="PS51755"/>
    </source>
</evidence>
<dbReference type="AlphaFoldDB" id="A0AAN2BL35"/>
<dbReference type="GO" id="GO:0000976">
    <property type="term" value="F:transcription cis-regulatory region binding"/>
    <property type="evidence" value="ECO:0007669"/>
    <property type="project" value="TreeGrafter"/>
</dbReference>
<evidence type="ECO:0000256" key="6">
    <source>
        <dbReference type="ARBA" id="ARBA00023163"/>
    </source>
</evidence>
<protein>
    <recommendedName>
        <fullName evidence="1">Phosphate regulon transcriptional regulatory protein PhoB</fullName>
    </recommendedName>
</protein>
<dbReference type="GO" id="GO:0005829">
    <property type="term" value="C:cytosol"/>
    <property type="evidence" value="ECO:0007669"/>
    <property type="project" value="TreeGrafter"/>
</dbReference>
<dbReference type="Gene3D" id="1.10.10.10">
    <property type="entry name" value="Winged helix-like DNA-binding domain superfamily/Winged helix DNA-binding domain"/>
    <property type="match status" value="1"/>
</dbReference>
<feature type="modified residue" description="4-aspartylphosphate" evidence="8">
    <location>
        <position position="55"/>
    </location>
</feature>
<evidence type="ECO:0000256" key="1">
    <source>
        <dbReference type="ARBA" id="ARBA00013332"/>
    </source>
</evidence>
<name>A0AAN2BL35_9GAMM</name>
<dbReference type="CDD" id="cd00383">
    <property type="entry name" value="trans_reg_C"/>
    <property type="match status" value="1"/>
</dbReference>
<dbReference type="EMBL" id="AP023086">
    <property type="protein sequence ID" value="BCD98595.1"/>
    <property type="molecule type" value="Genomic_DNA"/>
</dbReference>
<dbReference type="PROSITE" id="PS50110">
    <property type="entry name" value="RESPONSE_REGULATORY"/>
    <property type="match status" value="1"/>
</dbReference>